<evidence type="ECO:0000256" key="1">
    <source>
        <dbReference type="ARBA" id="ARBA00001962"/>
    </source>
</evidence>
<evidence type="ECO:0000256" key="11">
    <source>
        <dbReference type="ARBA" id="ARBA00023136"/>
    </source>
</evidence>
<comment type="pathway">
    <text evidence="3">Hormone biosynthesis.</text>
</comment>
<organism evidence="18 19">
    <name type="scientific">Kineobactrum sediminis</name>
    <dbReference type="NCBI Taxonomy" id="1905677"/>
    <lineage>
        <taxon>Bacteria</taxon>
        <taxon>Pseudomonadati</taxon>
        <taxon>Pseudomonadota</taxon>
        <taxon>Gammaproteobacteria</taxon>
        <taxon>Cellvibrionales</taxon>
        <taxon>Halieaceae</taxon>
        <taxon>Kineobactrum</taxon>
    </lineage>
</organism>
<dbReference type="GO" id="GO:0008203">
    <property type="term" value="P:cholesterol metabolic process"/>
    <property type="evidence" value="ECO:0007669"/>
    <property type="project" value="InterPro"/>
</dbReference>
<dbReference type="EMBL" id="PKLZ01000002">
    <property type="protein sequence ID" value="PLW83601.1"/>
    <property type="molecule type" value="Genomic_DNA"/>
</dbReference>
<dbReference type="GO" id="GO:0051537">
    <property type="term" value="F:2 iron, 2 sulfur cluster binding"/>
    <property type="evidence" value="ECO:0007669"/>
    <property type="project" value="UniProtKB-KW"/>
</dbReference>
<comment type="subcellular location">
    <subcellularLocation>
        <location evidence="2">Membrane</location>
    </subcellularLocation>
</comment>
<reference evidence="19" key="1">
    <citation type="submission" date="2017-11" db="EMBL/GenBank/DDBJ databases">
        <title>The draft genome sequence of Chromatocurvus sp. F02.</title>
        <authorList>
            <person name="Du Z.-J."/>
            <person name="Chang Y.-Q."/>
        </authorList>
    </citation>
    <scope>NUCLEOTIDE SEQUENCE [LARGE SCALE GENOMIC DNA]</scope>
    <source>
        <strain evidence="19">F02</strain>
    </source>
</reference>
<dbReference type="PANTHER" id="PTHR21266">
    <property type="entry name" value="IRON-SULFUR DOMAIN CONTAINING PROTEIN"/>
    <property type="match status" value="1"/>
</dbReference>
<dbReference type="RefSeq" id="WP_101520282.1">
    <property type="nucleotide sequence ID" value="NZ_PKLZ01000002.1"/>
</dbReference>
<evidence type="ECO:0000256" key="2">
    <source>
        <dbReference type="ARBA" id="ARBA00004370"/>
    </source>
</evidence>
<evidence type="ECO:0000313" key="19">
    <source>
        <dbReference type="Proteomes" id="UP000234845"/>
    </source>
</evidence>
<sequence>MSTIVEACESKTNTTPEFPMGWYSVARSHELQIGEVKRVHAFDREFALYRTRSGAAVLQDAYCPHLGAHLGVDGRVIGESLRCPFHGWRFDTTGNCVEIPYCDEIPERAKIRTWHTREQNNEVYIWFHPQNLAPKWDLPLLGELDDEKWTAPRYAEFEVPAHIQDIAENSCDPVHFQYVHRQPDVPPSEVTIDEDGRTLHLRADASQSDFPHQLHAMVLNPGLAVVRTSYGPEAEMLVYNSAQPIDKHTTLLRWTLSVRREIEDLAGDDVMKGIIAGIGDDYPIWANKVHKHRPVFCREDKSLVMFRKWVRQFYIDVREVS</sequence>
<evidence type="ECO:0000256" key="14">
    <source>
        <dbReference type="ARBA" id="ARBA00026095"/>
    </source>
</evidence>
<dbReference type="InterPro" id="IPR050584">
    <property type="entry name" value="Cholesterol_7-desaturase"/>
</dbReference>
<evidence type="ECO:0000256" key="6">
    <source>
        <dbReference type="ARBA" id="ARBA00022723"/>
    </source>
</evidence>
<comment type="cofactor">
    <cofactor evidence="1">
        <name>Fe cation</name>
        <dbReference type="ChEBI" id="CHEBI:24875"/>
    </cofactor>
</comment>
<evidence type="ECO:0000256" key="16">
    <source>
        <dbReference type="ARBA" id="ARBA00049548"/>
    </source>
</evidence>
<evidence type="ECO:0000256" key="8">
    <source>
        <dbReference type="ARBA" id="ARBA00023002"/>
    </source>
</evidence>
<comment type="caution">
    <text evidence="18">The sequence shown here is derived from an EMBL/GenBank/DDBJ whole genome shotgun (WGS) entry which is preliminary data.</text>
</comment>
<evidence type="ECO:0000256" key="4">
    <source>
        <dbReference type="ARBA" id="ARBA00022692"/>
    </source>
</evidence>
<dbReference type="Proteomes" id="UP000234845">
    <property type="component" value="Unassembled WGS sequence"/>
</dbReference>
<evidence type="ECO:0000256" key="12">
    <source>
        <dbReference type="ARBA" id="ARBA00025712"/>
    </source>
</evidence>
<dbReference type="SUPFAM" id="SSF50022">
    <property type="entry name" value="ISP domain"/>
    <property type="match status" value="1"/>
</dbReference>
<name>A0A2N5Y5G2_9GAMM</name>
<dbReference type="PANTHER" id="PTHR21266:SF32">
    <property type="entry name" value="CHOLESTEROL 7-DESATURASE NVD"/>
    <property type="match status" value="1"/>
</dbReference>
<keyword evidence="10" id="KW-0411">Iron-sulfur</keyword>
<proteinExistence type="inferred from homology"/>
<evidence type="ECO:0000313" key="18">
    <source>
        <dbReference type="EMBL" id="PLW83601.1"/>
    </source>
</evidence>
<protein>
    <recommendedName>
        <fullName evidence="14">cholesterol 7-desaturase</fullName>
        <ecNumber evidence="14">1.14.19.21</ecNumber>
    </recommendedName>
</protein>
<dbReference type="CDD" id="cd03469">
    <property type="entry name" value="Rieske_RO_Alpha_N"/>
    <property type="match status" value="1"/>
</dbReference>
<keyword evidence="9" id="KW-0408">Iron</keyword>
<dbReference type="Gene3D" id="2.102.10.10">
    <property type="entry name" value="Rieske [2Fe-2S] iron-sulphur domain"/>
    <property type="match status" value="1"/>
</dbReference>
<evidence type="ECO:0000256" key="5">
    <source>
        <dbReference type="ARBA" id="ARBA00022714"/>
    </source>
</evidence>
<accession>A0A2N5Y5G2</accession>
<comment type="catalytic activity">
    <reaction evidence="16">
        <text>cholesterol + NADPH + O2 + H(+) = 7-dehydrocholesterol + NADP(+) + 2 H2O</text>
        <dbReference type="Rhea" id="RHEA:45024"/>
        <dbReference type="ChEBI" id="CHEBI:15377"/>
        <dbReference type="ChEBI" id="CHEBI:15378"/>
        <dbReference type="ChEBI" id="CHEBI:15379"/>
        <dbReference type="ChEBI" id="CHEBI:16113"/>
        <dbReference type="ChEBI" id="CHEBI:17759"/>
        <dbReference type="ChEBI" id="CHEBI:57783"/>
        <dbReference type="ChEBI" id="CHEBI:58349"/>
        <dbReference type="EC" id="1.14.19.21"/>
    </reaction>
    <physiologicalReaction direction="left-to-right" evidence="16">
        <dbReference type="Rhea" id="RHEA:45025"/>
    </physiologicalReaction>
</comment>
<dbReference type="AlphaFoldDB" id="A0A2N5Y5G2"/>
<dbReference type="EC" id="1.14.19.21" evidence="14"/>
<keyword evidence="5" id="KW-0001">2Fe-2S</keyword>
<evidence type="ECO:0000256" key="3">
    <source>
        <dbReference type="ARBA" id="ARBA00004972"/>
    </source>
</evidence>
<dbReference type="Gene3D" id="3.90.380.10">
    <property type="entry name" value="Naphthalene 1,2-dioxygenase Alpha Subunit, Chain A, domain 1"/>
    <property type="match status" value="1"/>
</dbReference>
<keyword evidence="11" id="KW-0472">Membrane</keyword>
<dbReference type="GO" id="GO:0016020">
    <property type="term" value="C:membrane"/>
    <property type="evidence" value="ECO:0007669"/>
    <property type="project" value="UniProtKB-SubCell"/>
</dbReference>
<keyword evidence="7" id="KW-1133">Transmembrane helix</keyword>
<evidence type="ECO:0000256" key="13">
    <source>
        <dbReference type="ARBA" id="ARBA00025729"/>
    </source>
</evidence>
<evidence type="ECO:0000256" key="15">
    <source>
        <dbReference type="ARBA" id="ARBA00047853"/>
    </source>
</evidence>
<evidence type="ECO:0000259" key="17">
    <source>
        <dbReference type="PROSITE" id="PS51296"/>
    </source>
</evidence>
<keyword evidence="8" id="KW-0560">Oxidoreductase</keyword>
<comment type="catalytic activity">
    <reaction evidence="15">
        <text>cholesterol + NADH + O2 + H(+) = 7-dehydrocholesterol + NAD(+) + 2 H2O</text>
        <dbReference type="Rhea" id="RHEA:51644"/>
        <dbReference type="ChEBI" id="CHEBI:15377"/>
        <dbReference type="ChEBI" id="CHEBI:15378"/>
        <dbReference type="ChEBI" id="CHEBI:15379"/>
        <dbReference type="ChEBI" id="CHEBI:16113"/>
        <dbReference type="ChEBI" id="CHEBI:17759"/>
        <dbReference type="ChEBI" id="CHEBI:57540"/>
        <dbReference type="ChEBI" id="CHEBI:57945"/>
        <dbReference type="EC" id="1.14.19.21"/>
    </reaction>
    <physiologicalReaction direction="left-to-right" evidence="15">
        <dbReference type="Rhea" id="RHEA:51645"/>
    </physiologicalReaction>
</comment>
<dbReference type="PROSITE" id="PS51296">
    <property type="entry name" value="RIESKE"/>
    <property type="match status" value="1"/>
</dbReference>
<keyword evidence="6" id="KW-0479">Metal-binding</keyword>
<keyword evidence="19" id="KW-1185">Reference proteome</keyword>
<dbReference type="Pfam" id="PF19298">
    <property type="entry name" value="KshA_C"/>
    <property type="match status" value="1"/>
</dbReference>
<keyword evidence="4" id="KW-0812">Transmembrane</keyword>
<evidence type="ECO:0000256" key="10">
    <source>
        <dbReference type="ARBA" id="ARBA00023014"/>
    </source>
</evidence>
<dbReference type="Pfam" id="PF00355">
    <property type="entry name" value="Rieske"/>
    <property type="match status" value="1"/>
</dbReference>
<dbReference type="InterPro" id="IPR045605">
    <property type="entry name" value="KshA-like_C"/>
</dbReference>
<comment type="similarity">
    <text evidence="13">Belongs to the cholesterol 7-desaturase family.</text>
</comment>
<dbReference type="SUPFAM" id="SSF55961">
    <property type="entry name" value="Bet v1-like"/>
    <property type="match status" value="1"/>
</dbReference>
<dbReference type="GO" id="GO:0170056">
    <property type="term" value="F:cholesterol 7-desaturase [NAD(P)H] activity"/>
    <property type="evidence" value="ECO:0007669"/>
    <property type="project" value="UniProtKB-EC"/>
</dbReference>
<dbReference type="GO" id="GO:0046872">
    <property type="term" value="F:metal ion binding"/>
    <property type="evidence" value="ECO:0007669"/>
    <property type="project" value="UniProtKB-KW"/>
</dbReference>
<dbReference type="GO" id="GO:0005737">
    <property type="term" value="C:cytoplasm"/>
    <property type="evidence" value="ECO:0007669"/>
    <property type="project" value="TreeGrafter"/>
</dbReference>
<evidence type="ECO:0000256" key="9">
    <source>
        <dbReference type="ARBA" id="ARBA00023004"/>
    </source>
</evidence>
<feature type="domain" description="Rieske" evidence="17">
    <location>
        <begin position="22"/>
        <end position="125"/>
    </location>
</feature>
<dbReference type="InterPro" id="IPR017941">
    <property type="entry name" value="Rieske_2Fe-2S"/>
</dbReference>
<comment type="pathway">
    <text evidence="12">Steroid hormone biosynthesis; dafachronic acid biosynthesis.</text>
</comment>
<dbReference type="OrthoDB" id="9769355at2"/>
<evidence type="ECO:0000256" key="7">
    <source>
        <dbReference type="ARBA" id="ARBA00022989"/>
    </source>
</evidence>
<dbReference type="InterPro" id="IPR036922">
    <property type="entry name" value="Rieske_2Fe-2S_sf"/>
</dbReference>
<gene>
    <name evidence="18" type="ORF">CWI75_04420</name>
</gene>